<evidence type="ECO:0000259" key="5">
    <source>
        <dbReference type="Pfam" id="PF01612"/>
    </source>
</evidence>
<keyword evidence="3" id="KW-0378">Hydrolase</keyword>
<proteinExistence type="predicted"/>
<reference evidence="7" key="1">
    <citation type="submission" date="2014-03" db="EMBL/GenBank/DDBJ databases">
        <authorList>
            <person name="Aksoy S."/>
            <person name="Warren W."/>
            <person name="Wilson R.K."/>
        </authorList>
    </citation>
    <scope>NUCLEOTIDE SEQUENCE [LARGE SCALE GENOMIC DNA]</scope>
    <source>
        <strain evidence="7">IAEA</strain>
    </source>
</reference>
<evidence type="ECO:0000256" key="4">
    <source>
        <dbReference type="ARBA" id="ARBA00022839"/>
    </source>
</evidence>
<dbReference type="InterPro" id="IPR036397">
    <property type="entry name" value="RNaseH_sf"/>
</dbReference>
<dbReference type="InterPro" id="IPR012337">
    <property type="entry name" value="RNaseH-like_sf"/>
</dbReference>
<dbReference type="STRING" id="7398.A0A1A9Z6Z8"/>
<evidence type="ECO:0000256" key="1">
    <source>
        <dbReference type="ARBA" id="ARBA00022722"/>
    </source>
</evidence>
<accession>A0A1A9Z6Z8</accession>
<evidence type="ECO:0000313" key="6">
    <source>
        <dbReference type="EnsemblMetazoa" id="GPAI005792-PA"/>
    </source>
</evidence>
<name>A0A1A9Z6Z8_GLOPL</name>
<dbReference type="EnsemblMetazoa" id="GPAI005792-RA">
    <property type="protein sequence ID" value="GPAI005792-PA"/>
    <property type="gene ID" value="GPAI005792"/>
</dbReference>
<organism evidence="6 7">
    <name type="scientific">Glossina pallidipes</name>
    <name type="common">Tsetse fly</name>
    <dbReference type="NCBI Taxonomy" id="7398"/>
    <lineage>
        <taxon>Eukaryota</taxon>
        <taxon>Metazoa</taxon>
        <taxon>Ecdysozoa</taxon>
        <taxon>Arthropoda</taxon>
        <taxon>Hexapoda</taxon>
        <taxon>Insecta</taxon>
        <taxon>Pterygota</taxon>
        <taxon>Neoptera</taxon>
        <taxon>Endopterygota</taxon>
        <taxon>Diptera</taxon>
        <taxon>Brachycera</taxon>
        <taxon>Muscomorpha</taxon>
        <taxon>Hippoboscoidea</taxon>
        <taxon>Glossinidae</taxon>
        <taxon>Glossina</taxon>
    </lineage>
</organism>
<evidence type="ECO:0000256" key="2">
    <source>
        <dbReference type="ARBA" id="ARBA00022723"/>
    </source>
</evidence>
<keyword evidence="4" id="KW-0269">Exonuclease</keyword>
<dbReference type="GO" id="GO:0003676">
    <property type="term" value="F:nucleic acid binding"/>
    <property type="evidence" value="ECO:0007669"/>
    <property type="project" value="InterPro"/>
</dbReference>
<dbReference type="AlphaFoldDB" id="A0A1A9Z6Z8"/>
<dbReference type="InterPro" id="IPR051132">
    <property type="entry name" value="3-5_Exonuclease_domain"/>
</dbReference>
<dbReference type="SUPFAM" id="SSF53098">
    <property type="entry name" value="Ribonuclease H-like"/>
    <property type="match status" value="1"/>
</dbReference>
<keyword evidence="2" id="KW-0479">Metal-binding</keyword>
<dbReference type="GO" id="GO:0006139">
    <property type="term" value="P:nucleobase-containing compound metabolic process"/>
    <property type="evidence" value="ECO:0007669"/>
    <property type="project" value="InterPro"/>
</dbReference>
<dbReference type="VEuPathDB" id="VectorBase:GPAI005792"/>
<feature type="domain" description="3'-5' exonuclease" evidence="5">
    <location>
        <begin position="19"/>
        <end position="109"/>
    </location>
</feature>
<dbReference type="PANTHER" id="PTHR13620">
    <property type="entry name" value="3-5 EXONUCLEASE"/>
    <property type="match status" value="1"/>
</dbReference>
<evidence type="ECO:0000256" key="3">
    <source>
        <dbReference type="ARBA" id="ARBA00022801"/>
    </source>
</evidence>
<protein>
    <recommendedName>
        <fullName evidence="5">3'-5' exonuclease domain-containing protein</fullName>
    </recommendedName>
</protein>
<evidence type="ECO:0000313" key="7">
    <source>
        <dbReference type="Proteomes" id="UP000092445"/>
    </source>
</evidence>
<dbReference type="Gene3D" id="3.30.420.10">
    <property type="entry name" value="Ribonuclease H-like superfamily/Ribonuclease H"/>
    <property type="match status" value="1"/>
</dbReference>
<dbReference type="GO" id="GO:0046872">
    <property type="term" value="F:metal ion binding"/>
    <property type="evidence" value="ECO:0007669"/>
    <property type="project" value="UniProtKB-KW"/>
</dbReference>
<dbReference type="InterPro" id="IPR002562">
    <property type="entry name" value="3'-5'_exonuclease_dom"/>
</dbReference>
<keyword evidence="7" id="KW-1185">Reference proteome</keyword>
<dbReference type="GO" id="GO:0005737">
    <property type="term" value="C:cytoplasm"/>
    <property type="evidence" value="ECO:0007669"/>
    <property type="project" value="TreeGrafter"/>
</dbReference>
<dbReference type="GO" id="GO:0008408">
    <property type="term" value="F:3'-5' exonuclease activity"/>
    <property type="evidence" value="ECO:0007669"/>
    <property type="project" value="InterPro"/>
</dbReference>
<dbReference type="Proteomes" id="UP000092445">
    <property type="component" value="Unassembled WGS sequence"/>
</dbReference>
<dbReference type="GO" id="GO:0005634">
    <property type="term" value="C:nucleus"/>
    <property type="evidence" value="ECO:0007669"/>
    <property type="project" value="TreeGrafter"/>
</dbReference>
<reference evidence="6" key="2">
    <citation type="submission" date="2020-05" db="UniProtKB">
        <authorList>
            <consortium name="EnsemblMetazoa"/>
        </authorList>
    </citation>
    <scope>IDENTIFICATION</scope>
    <source>
        <strain evidence="6">IAEA</strain>
    </source>
</reference>
<dbReference type="PANTHER" id="PTHR13620:SF104">
    <property type="entry name" value="EXONUCLEASE 3'-5' DOMAIN-CONTAINING PROTEIN 2"/>
    <property type="match status" value="1"/>
</dbReference>
<keyword evidence="1" id="KW-0540">Nuclease</keyword>
<sequence>MEDLGVMPDAVITTRHCGDYKVLGFDCEWVSVGCSRKAVALLHLASSKGFCGLLHLRHMHLSLKNLLEDKEIIKVGIDPAADAQKLQEDYGIYVACTFDIRYLAVMIGCNPFNLFFTNVDFVRIKCEIKDLLRYPFIENFAQKKSVNLARGSLLSSYDTCRLQAPNGELLCGLSLSKAEWYLEEGLASKVLSKPLTVRLNKEPACKEFGYQAPHLYACAICYGRDTFVLKTIVPMEYRSYLKMLKENEFEKIKSCHDCKASRNYEMFSKVYSKDTRSIEEKRRNKSQ</sequence>
<dbReference type="Pfam" id="PF01612">
    <property type="entry name" value="DNA_pol_A_exo1"/>
    <property type="match status" value="1"/>
</dbReference>